<gene>
    <name evidence="12" type="primary">lysX2</name>
    <name evidence="12" type="ordered locus">Ngar_c29970</name>
</gene>
<protein>
    <submittedName>
        <fullName evidence="12">Lysine biosynthesis enzyme</fullName>
    </submittedName>
</protein>
<evidence type="ECO:0000259" key="11">
    <source>
        <dbReference type="PROSITE" id="PS50975"/>
    </source>
</evidence>
<dbReference type="EMBL" id="CP002408">
    <property type="protein sequence ID" value="AFU59915.1"/>
    <property type="molecule type" value="Genomic_DNA"/>
</dbReference>
<keyword evidence="13" id="KW-1185">Reference proteome</keyword>
<dbReference type="GO" id="GO:0005524">
    <property type="term" value="F:ATP binding"/>
    <property type="evidence" value="ECO:0007669"/>
    <property type="project" value="UniProtKB-UniRule"/>
</dbReference>
<dbReference type="FunFam" id="3.30.470.20:FF:000058">
    <property type="entry name" value="Alpha-aminoadipate--LysW ligase LysX protein"/>
    <property type="match status" value="1"/>
</dbReference>
<evidence type="ECO:0000313" key="12">
    <source>
        <dbReference type="EMBL" id="AFU59915.1"/>
    </source>
</evidence>
<keyword evidence="6 10" id="KW-0547">Nucleotide-binding</keyword>
<reference evidence="12 13" key="1">
    <citation type="journal article" date="2012" name="Environ. Microbiol.">
        <title>The genome of the ammonia-oxidizing Candidatus Nitrososphaera gargensis: insights into metabolic versatility and environmental adaptations.</title>
        <authorList>
            <person name="Spang A."/>
            <person name="Poehlein A."/>
            <person name="Offre P."/>
            <person name="Zumbragel S."/>
            <person name="Haider S."/>
            <person name="Rychlik N."/>
            <person name="Nowka B."/>
            <person name="Schmeisser C."/>
            <person name="Lebedeva E.V."/>
            <person name="Rattei T."/>
            <person name="Bohm C."/>
            <person name="Schmid M."/>
            <person name="Galushko A."/>
            <person name="Hatzenpichler R."/>
            <person name="Weinmaier T."/>
            <person name="Daniel R."/>
            <person name="Schleper C."/>
            <person name="Spieck E."/>
            <person name="Streit W."/>
            <person name="Wagner M."/>
        </authorList>
    </citation>
    <scope>NUCLEOTIDE SEQUENCE [LARGE SCALE GENOMIC DNA]</scope>
    <source>
        <strain evidence="13">Ga9.2</strain>
    </source>
</reference>
<keyword evidence="8" id="KW-0460">Magnesium</keyword>
<evidence type="ECO:0000256" key="5">
    <source>
        <dbReference type="ARBA" id="ARBA00022723"/>
    </source>
</evidence>
<proteinExistence type="inferred from homology"/>
<evidence type="ECO:0000256" key="8">
    <source>
        <dbReference type="ARBA" id="ARBA00022842"/>
    </source>
</evidence>
<evidence type="ECO:0000256" key="10">
    <source>
        <dbReference type="PROSITE-ProRule" id="PRU00409"/>
    </source>
</evidence>
<dbReference type="GO" id="GO:0046872">
    <property type="term" value="F:metal ion binding"/>
    <property type="evidence" value="ECO:0007669"/>
    <property type="project" value="UniProtKB-KW"/>
</dbReference>
<dbReference type="HOGENOM" id="CLU_054353_2_1_2"/>
<dbReference type="STRING" id="1237085.Ngar_c29970"/>
<evidence type="ECO:0000256" key="9">
    <source>
        <dbReference type="ARBA" id="ARBA00029440"/>
    </source>
</evidence>
<dbReference type="PANTHER" id="PTHR21621">
    <property type="entry name" value="RIBOSOMAL PROTEIN S6 MODIFICATION PROTEIN"/>
    <property type="match status" value="1"/>
</dbReference>
<comment type="similarity">
    <text evidence="2">Belongs to the RimK family. LysX subfamily.</text>
</comment>
<evidence type="ECO:0000256" key="3">
    <source>
        <dbReference type="ARBA" id="ARBA00022598"/>
    </source>
</evidence>
<evidence type="ECO:0000256" key="6">
    <source>
        <dbReference type="ARBA" id="ARBA00022741"/>
    </source>
</evidence>
<dbReference type="SUPFAM" id="SSF56059">
    <property type="entry name" value="Glutathione synthetase ATP-binding domain-like"/>
    <property type="match status" value="1"/>
</dbReference>
<dbReference type="KEGG" id="nga:Ngar_c29970"/>
<sequence>MVVELSIIYDKVRFEEKVLYEKAQSKGVKAQIVDAKTVTVSTDSKKKDFTFGDVIMQRSVSHYRGLYLTACLEHLGFNIINKFKVAETCGNKLITSLVLAENNIPTPRTQFAFSAEGALETIRKAGFPLVLKPIVGSWGRGVFPLRDEETAGMIVEMREEDDSPLARIYYVQEMIDRPPRDIRCIVVGNRVVTAIYRYSAENEFRTNVARGGKAELAPITKELEDLAIKAAKAVGGGILGVDMMEDKKRGLIVHEVNNTVEFHGAASVSKTDIPGAMIDYAVKLAKK</sequence>
<evidence type="ECO:0000256" key="4">
    <source>
        <dbReference type="ARBA" id="ARBA00022605"/>
    </source>
</evidence>
<dbReference type="PANTHER" id="PTHR21621:SF2">
    <property type="entry name" value="COENZYME GAMMA-F420-2:ALPHA-L-GLUTAMATE LIGASE"/>
    <property type="match status" value="1"/>
</dbReference>
<dbReference type="InterPro" id="IPR011761">
    <property type="entry name" value="ATP-grasp"/>
</dbReference>
<dbReference type="NCBIfam" id="TIGR02144">
    <property type="entry name" value="LysX_arch"/>
    <property type="match status" value="1"/>
</dbReference>
<dbReference type="GeneID" id="13796806"/>
<organism evidence="12 13">
    <name type="scientific">Nitrososphaera gargensis (strain Ga9.2)</name>
    <dbReference type="NCBI Taxonomy" id="1237085"/>
    <lineage>
        <taxon>Archaea</taxon>
        <taxon>Nitrososphaerota</taxon>
        <taxon>Nitrososphaeria</taxon>
        <taxon>Nitrososphaerales</taxon>
        <taxon>Nitrososphaeraceae</taxon>
        <taxon>Nitrososphaera</taxon>
    </lineage>
</organism>
<dbReference type="InterPro" id="IPR054562">
    <property type="entry name" value="LysX/ArgX_preATP_grasp"/>
</dbReference>
<dbReference type="Pfam" id="PF08443">
    <property type="entry name" value="RimK"/>
    <property type="match status" value="1"/>
</dbReference>
<comment type="cofactor">
    <cofactor evidence="1">
        <name>Mg(2+)</name>
        <dbReference type="ChEBI" id="CHEBI:18420"/>
    </cofactor>
</comment>
<dbReference type="Gene3D" id="3.30.1490.20">
    <property type="entry name" value="ATP-grasp fold, A domain"/>
    <property type="match status" value="1"/>
</dbReference>
<dbReference type="GO" id="GO:0009085">
    <property type="term" value="P:lysine biosynthetic process"/>
    <property type="evidence" value="ECO:0007669"/>
    <property type="project" value="InterPro"/>
</dbReference>
<dbReference type="Proteomes" id="UP000008037">
    <property type="component" value="Chromosome"/>
</dbReference>
<keyword evidence="5" id="KW-0479">Metal-binding</keyword>
<dbReference type="FunCoup" id="K0IIW5">
    <property type="interactions" value="93"/>
</dbReference>
<dbReference type="InParanoid" id="K0IIW5"/>
<evidence type="ECO:0000256" key="7">
    <source>
        <dbReference type="ARBA" id="ARBA00022840"/>
    </source>
</evidence>
<dbReference type="Gene3D" id="3.40.50.20">
    <property type="match status" value="1"/>
</dbReference>
<feature type="domain" description="ATP-grasp" evidence="11">
    <location>
        <begin position="96"/>
        <end position="282"/>
    </location>
</feature>
<dbReference type="InterPro" id="IPR011870">
    <property type="entry name" value="LysX_arch"/>
</dbReference>
<keyword evidence="3" id="KW-0436">Ligase</keyword>
<dbReference type="Pfam" id="PF22626">
    <property type="entry name" value="LysX_preATP_grasp"/>
    <property type="match status" value="1"/>
</dbReference>
<dbReference type="NCBIfam" id="TIGR00768">
    <property type="entry name" value="rimK_fam"/>
    <property type="match status" value="1"/>
</dbReference>
<accession>K0IIW5</accession>
<dbReference type="PROSITE" id="PS50975">
    <property type="entry name" value="ATP_GRASP"/>
    <property type="match status" value="1"/>
</dbReference>
<dbReference type="GO" id="GO:0043774">
    <property type="term" value="F:coenzyme F420-2 alpha-glutamyl ligase activity"/>
    <property type="evidence" value="ECO:0007669"/>
    <property type="project" value="TreeGrafter"/>
</dbReference>
<name>K0IIW5_NITGG</name>
<comment type="pathway">
    <text evidence="9">Amino-acid biosynthesis.</text>
</comment>
<dbReference type="InterPro" id="IPR013651">
    <property type="entry name" value="ATP-grasp_RimK-type"/>
</dbReference>
<dbReference type="InterPro" id="IPR004666">
    <property type="entry name" value="Rp_bS6_RimK/Lys_biosynth_LsyX"/>
</dbReference>
<dbReference type="InterPro" id="IPR016185">
    <property type="entry name" value="PreATP-grasp_dom_sf"/>
</dbReference>
<dbReference type="AlphaFoldDB" id="K0IIW5"/>
<dbReference type="RefSeq" id="WP_015020449.1">
    <property type="nucleotide sequence ID" value="NC_018719.1"/>
</dbReference>
<dbReference type="GO" id="GO:0005737">
    <property type="term" value="C:cytoplasm"/>
    <property type="evidence" value="ECO:0007669"/>
    <property type="project" value="TreeGrafter"/>
</dbReference>
<evidence type="ECO:0000256" key="1">
    <source>
        <dbReference type="ARBA" id="ARBA00001946"/>
    </source>
</evidence>
<dbReference type="Gene3D" id="3.30.470.20">
    <property type="entry name" value="ATP-grasp fold, B domain"/>
    <property type="match status" value="1"/>
</dbReference>
<dbReference type="InterPro" id="IPR013815">
    <property type="entry name" value="ATP_grasp_subdomain_1"/>
</dbReference>
<keyword evidence="4" id="KW-0028">Amino-acid biosynthesis</keyword>
<keyword evidence="7 10" id="KW-0067">ATP-binding</keyword>
<evidence type="ECO:0000313" key="13">
    <source>
        <dbReference type="Proteomes" id="UP000008037"/>
    </source>
</evidence>
<evidence type="ECO:0000256" key="2">
    <source>
        <dbReference type="ARBA" id="ARBA00006239"/>
    </source>
</evidence>
<dbReference type="SUPFAM" id="SSF52440">
    <property type="entry name" value="PreATP-grasp domain"/>
    <property type="match status" value="1"/>
</dbReference>